<dbReference type="InterPro" id="IPR001466">
    <property type="entry name" value="Beta-lactam-related"/>
</dbReference>
<dbReference type="PANTHER" id="PTHR43319:SF3">
    <property type="entry name" value="BETA-LACTAMASE-RELATED DOMAIN-CONTAINING PROTEIN"/>
    <property type="match status" value="1"/>
</dbReference>
<dbReference type="PATRIC" id="fig|1280952.3.peg.1660"/>
<keyword evidence="3" id="KW-1185">Reference proteome</keyword>
<dbReference type="STRING" id="1280952.HJA_08347"/>
<accession>A0A059FFK7</accession>
<name>A0A059FFK7_9PROT</name>
<dbReference type="PANTHER" id="PTHR43319">
    <property type="entry name" value="BETA-LACTAMASE-RELATED"/>
    <property type="match status" value="1"/>
</dbReference>
<comment type="caution">
    <text evidence="2">The sequence shown here is derived from an EMBL/GenBank/DDBJ whole genome shotgun (WGS) entry which is preliminary data.</text>
</comment>
<feature type="domain" description="Beta-lactamase-related" evidence="1">
    <location>
        <begin position="21"/>
        <end position="370"/>
    </location>
</feature>
<dbReference type="SUPFAM" id="SSF56601">
    <property type="entry name" value="beta-lactamase/transpeptidase-like"/>
    <property type="match status" value="1"/>
</dbReference>
<dbReference type="AlphaFoldDB" id="A0A059FFK7"/>
<protein>
    <submittedName>
        <fullName evidence="2">Putative esterase</fullName>
    </submittedName>
</protein>
<organism evidence="2 3">
    <name type="scientific">Hyphomonas jannaschiana VP2</name>
    <dbReference type="NCBI Taxonomy" id="1280952"/>
    <lineage>
        <taxon>Bacteria</taxon>
        <taxon>Pseudomonadati</taxon>
        <taxon>Pseudomonadota</taxon>
        <taxon>Alphaproteobacteria</taxon>
        <taxon>Hyphomonadales</taxon>
        <taxon>Hyphomonadaceae</taxon>
        <taxon>Hyphomonas</taxon>
    </lineage>
</organism>
<evidence type="ECO:0000259" key="1">
    <source>
        <dbReference type="Pfam" id="PF00144"/>
    </source>
</evidence>
<gene>
    <name evidence="2" type="ORF">HJA_08347</name>
</gene>
<sequence>MTATQVHGTCDPRFEEVKREFERNFSEREEVGASVCLSVNGETLVDLWGGMANPETNDPWQEDTISIVFSCSKAATAICAHILIDRGELDPEALVSEYWPEFAKNGKEKTTVQMMLNHESALPTLRDPVKPGGFTDWDYMVQRMADEEPFWEPGTRNGYHMINFGWTVGELVRRVSGKSLGTFFREEVAEKTGARFWLGLPETEDVHIAPIRQYVPKPGDEATEFGIKLMTDPESIQHKSFMNTGGWDFNDRKGQAAEIGGGGGLSNARGQVAMYTPLATNDGSLVSGDRLNNMTMVSTATHRDATLLIPTRFASGFMKSMDNRRRKMGPGTSAIMGERAFGHVGAGGSIGFADPDCGLAFSYTMNQMGNGILLNDRGQSLIDAAYRSLGYRTNEPGAWVK</sequence>
<evidence type="ECO:0000313" key="2">
    <source>
        <dbReference type="EMBL" id="KCZ89293.1"/>
    </source>
</evidence>
<dbReference type="InterPro" id="IPR012338">
    <property type="entry name" value="Beta-lactam/transpept-like"/>
</dbReference>
<evidence type="ECO:0000313" key="3">
    <source>
        <dbReference type="Proteomes" id="UP000024816"/>
    </source>
</evidence>
<dbReference type="Pfam" id="PF00144">
    <property type="entry name" value="Beta-lactamase"/>
    <property type="match status" value="1"/>
</dbReference>
<dbReference type="InterPro" id="IPR052907">
    <property type="entry name" value="Beta-lactamase/esterase"/>
</dbReference>
<dbReference type="OrthoDB" id="5705574at2"/>
<dbReference type="Proteomes" id="UP000024816">
    <property type="component" value="Unassembled WGS sequence"/>
</dbReference>
<proteinExistence type="predicted"/>
<dbReference type="eggNOG" id="COG1680">
    <property type="taxonomic scope" value="Bacteria"/>
</dbReference>
<dbReference type="EMBL" id="ARYJ01000004">
    <property type="protein sequence ID" value="KCZ89293.1"/>
    <property type="molecule type" value="Genomic_DNA"/>
</dbReference>
<dbReference type="Gene3D" id="3.40.710.10">
    <property type="entry name" value="DD-peptidase/beta-lactamase superfamily"/>
    <property type="match status" value="1"/>
</dbReference>
<reference evidence="2 3" key="1">
    <citation type="journal article" date="2014" name="Antonie Van Leeuwenhoek">
        <title>Hyphomonas beringensis sp. nov. and Hyphomonas chukchiensis sp. nov., isolated from surface seawater of the Bering Sea and Chukchi Sea.</title>
        <authorList>
            <person name="Li C."/>
            <person name="Lai Q."/>
            <person name="Li G."/>
            <person name="Dong C."/>
            <person name="Wang J."/>
            <person name="Liao Y."/>
            <person name="Shao Z."/>
        </authorList>
    </citation>
    <scope>NUCLEOTIDE SEQUENCE [LARGE SCALE GENOMIC DNA]</scope>
    <source>
        <strain evidence="2 3">VP2</strain>
    </source>
</reference>
<dbReference type="RefSeq" id="WP_035580635.1">
    <property type="nucleotide sequence ID" value="NZ_ARYJ01000004.1"/>
</dbReference>